<dbReference type="GO" id="GO:0005615">
    <property type="term" value="C:extracellular space"/>
    <property type="evidence" value="ECO:0007669"/>
    <property type="project" value="InterPro"/>
</dbReference>
<dbReference type="SUPFAM" id="SSF56574">
    <property type="entry name" value="Serpins"/>
    <property type="match status" value="1"/>
</dbReference>
<evidence type="ECO:0000256" key="1">
    <source>
        <dbReference type="RuleBase" id="RU000411"/>
    </source>
</evidence>
<dbReference type="SMART" id="SM00093">
    <property type="entry name" value="SERPIN"/>
    <property type="match status" value="1"/>
</dbReference>
<dbReference type="AlphaFoldDB" id="A0A8T2MPS4"/>
<dbReference type="InterPro" id="IPR000215">
    <property type="entry name" value="Serpin_fam"/>
</dbReference>
<dbReference type="EMBL" id="JAFBMS010001061">
    <property type="protein sequence ID" value="KAG9329593.1"/>
    <property type="molecule type" value="Genomic_DNA"/>
</dbReference>
<protein>
    <recommendedName>
        <fullName evidence="2">Serpin domain-containing protein</fullName>
    </recommendedName>
</protein>
<dbReference type="PROSITE" id="PS00284">
    <property type="entry name" value="SERPIN"/>
    <property type="match status" value="1"/>
</dbReference>
<proteinExistence type="inferred from homology"/>
<dbReference type="Proteomes" id="UP000824540">
    <property type="component" value="Unassembled WGS sequence"/>
</dbReference>
<reference evidence="3" key="1">
    <citation type="thesis" date="2021" institute="BYU ScholarsArchive" country="Provo, UT, USA">
        <title>Applications of and Algorithms for Genome Assembly and Genomic Analyses with an Emphasis on Marine Teleosts.</title>
        <authorList>
            <person name="Pickett B.D."/>
        </authorList>
    </citation>
    <scope>NUCLEOTIDE SEQUENCE</scope>
    <source>
        <strain evidence="3">HI-2016</strain>
    </source>
</reference>
<feature type="domain" description="Serpin" evidence="2">
    <location>
        <begin position="1"/>
        <end position="145"/>
    </location>
</feature>
<evidence type="ECO:0000259" key="2">
    <source>
        <dbReference type="SMART" id="SM00093"/>
    </source>
</evidence>
<dbReference type="GO" id="GO:0004867">
    <property type="term" value="F:serine-type endopeptidase inhibitor activity"/>
    <property type="evidence" value="ECO:0007669"/>
    <property type="project" value="InterPro"/>
</dbReference>
<dbReference type="PANTHER" id="PTHR11461:SF372">
    <property type="entry name" value="ACCESSORY GLAND PROTEIN ACP76A-RELATED"/>
    <property type="match status" value="1"/>
</dbReference>
<comment type="similarity">
    <text evidence="1">Belongs to the serpin family.</text>
</comment>
<dbReference type="InterPro" id="IPR023795">
    <property type="entry name" value="Serpin_CS"/>
</dbReference>
<dbReference type="InterPro" id="IPR036186">
    <property type="entry name" value="Serpin_sf"/>
</dbReference>
<gene>
    <name evidence="3" type="ORF">JZ751_003574</name>
</gene>
<accession>A0A8T2MPS4</accession>
<dbReference type="Gene3D" id="2.10.310.10">
    <property type="entry name" value="Serpins superfamily"/>
    <property type="match status" value="1"/>
</dbReference>
<comment type="caution">
    <text evidence="3">The sequence shown here is derived from an EMBL/GenBank/DDBJ whole genome shotgun (WGS) entry which is preliminary data.</text>
</comment>
<dbReference type="OrthoDB" id="671595at2759"/>
<dbReference type="FunFam" id="2.10.310.10:FF:000001">
    <property type="entry name" value="Serpin family A member 1"/>
    <property type="match status" value="1"/>
</dbReference>
<dbReference type="InterPro" id="IPR023796">
    <property type="entry name" value="Serpin_dom"/>
</dbReference>
<evidence type="ECO:0000313" key="4">
    <source>
        <dbReference type="Proteomes" id="UP000824540"/>
    </source>
</evidence>
<keyword evidence="4" id="KW-1185">Reference proteome</keyword>
<dbReference type="InterPro" id="IPR042178">
    <property type="entry name" value="Serpin_sf_1"/>
</dbReference>
<name>A0A8T2MPS4_9TELE</name>
<evidence type="ECO:0000313" key="3">
    <source>
        <dbReference type="EMBL" id="KAG9329593.1"/>
    </source>
</evidence>
<dbReference type="Gene3D" id="3.30.497.10">
    <property type="entry name" value="Antithrombin, subunit I, domain 2"/>
    <property type="match status" value="1"/>
</dbReference>
<organism evidence="3 4">
    <name type="scientific">Albula glossodonta</name>
    <name type="common">roundjaw bonefish</name>
    <dbReference type="NCBI Taxonomy" id="121402"/>
    <lineage>
        <taxon>Eukaryota</taxon>
        <taxon>Metazoa</taxon>
        <taxon>Chordata</taxon>
        <taxon>Craniata</taxon>
        <taxon>Vertebrata</taxon>
        <taxon>Euteleostomi</taxon>
        <taxon>Actinopterygii</taxon>
        <taxon>Neopterygii</taxon>
        <taxon>Teleostei</taxon>
        <taxon>Albuliformes</taxon>
        <taxon>Albulidae</taxon>
        <taxon>Albula</taxon>
    </lineage>
</organism>
<dbReference type="PANTHER" id="PTHR11461">
    <property type="entry name" value="SERINE PROTEASE INHIBITOR, SERPIN"/>
    <property type="match status" value="1"/>
</dbReference>
<dbReference type="Pfam" id="PF00079">
    <property type="entry name" value="Serpin"/>
    <property type="match status" value="1"/>
</dbReference>
<sequence length="145" mass="15951">MVLALPEKGLQNLEEVLSGDLLSKWMSFVKERSCWVRVPKLSFETSYKLEEVLPGMGITDPFEHTADLTGISADGKLFVSKVIHKANLDVTEEGTVASAATAVKIMLRSGIEFVPPILTFDHPFLVFVIDSETMSVLLMGKIVNP</sequence>